<keyword evidence="3" id="KW-1185">Reference proteome</keyword>
<sequence>MLGSDASSATLATASSSGDGQINSNSVHVALLDSHYTELAELVEKALLLPSLEAAVCLSKTASMSSCRRSGERGVRVSSRRRPGERAPDQRRYSRGAVAVGATDNKADRIVTAAIGALVK</sequence>
<protein>
    <submittedName>
        <fullName evidence="2">Uncharacterized protein</fullName>
    </submittedName>
</protein>
<evidence type="ECO:0000256" key="1">
    <source>
        <dbReference type="SAM" id="MobiDB-lite"/>
    </source>
</evidence>
<dbReference type="PANTHER" id="PTHR32499">
    <property type="entry name" value="FASCICLIN-LIKE ARABINOGALACTAN PROTEIN 16"/>
    <property type="match status" value="1"/>
</dbReference>
<dbReference type="Proteomes" id="UP001327560">
    <property type="component" value="Chromosome 2"/>
</dbReference>
<dbReference type="InterPro" id="IPR044654">
    <property type="entry name" value="FLA15/16/17/18"/>
</dbReference>
<reference evidence="2 3" key="1">
    <citation type="submission" date="2023-10" db="EMBL/GenBank/DDBJ databases">
        <title>Chromosome-scale genome assembly provides insights into flower coloration mechanisms of Canna indica.</title>
        <authorList>
            <person name="Li C."/>
        </authorList>
    </citation>
    <scope>NUCLEOTIDE SEQUENCE [LARGE SCALE GENOMIC DNA]</scope>
    <source>
        <tissue evidence="2">Flower</tissue>
    </source>
</reference>
<organism evidence="2 3">
    <name type="scientific">Canna indica</name>
    <name type="common">Indian-shot</name>
    <dbReference type="NCBI Taxonomy" id="4628"/>
    <lineage>
        <taxon>Eukaryota</taxon>
        <taxon>Viridiplantae</taxon>
        <taxon>Streptophyta</taxon>
        <taxon>Embryophyta</taxon>
        <taxon>Tracheophyta</taxon>
        <taxon>Spermatophyta</taxon>
        <taxon>Magnoliopsida</taxon>
        <taxon>Liliopsida</taxon>
        <taxon>Zingiberales</taxon>
        <taxon>Cannaceae</taxon>
        <taxon>Canna</taxon>
    </lineage>
</organism>
<name>A0AAQ3K472_9LILI</name>
<evidence type="ECO:0000313" key="3">
    <source>
        <dbReference type="Proteomes" id="UP001327560"/>
    </source>
</evidence>
<dbReference type="AlphaFoldDB" id="A0AAQ3K472"/>
<feature type="region of interest" description="Disordered" evidence="1">
    <location>
        <begin position="1"/>
        <end position="23"/>
    </location>
</feature>
<dbReference type="PANTHER" id="PTHR32499:SF3">
    <property type="entry name" value="FASCICLIN-LIKE ARABINOGALACTAN PROTEIN 16"/>
    <property type="match status" value="1"/>
</dbReference>
<gene>
    <name evidence="2" type="ORF">Cni_G08428</name>
</gene>
<proteinExistence type="predicted"/>
<evidence type="ECO:0000313" key="2">
    <source>
        <dbReference type="EMBL" id="WOK99716.1"/>
    </source>
</evidence>
<feature type="compositionally biased region" description="Low complexity" evidence="1">
    <location>
        <begin position="1"/>
        <end position="19"/>
    </location>
</feature>
<feature type="region of interest" description="Disordered" evidence="1">
    <location>
        <begin position="63"/>
        <end position="95"/>
    </location>
</feature>
<feature type="compositionally biased region" description="Basic and acidic residues" evidence="1">
    <location>
        <begin position="82"/>
        <end position="92"/>
    </location>
</feature>
<dbReference type="EMBL" id="CP136891">
    <property type="protein sequence ID" value="WOK99716.1"/>
    <property type="molecule type" value="Genomic_DNA"/>
</dbReference>
<accession>A0AAQ3K472</accession>